<dbReference type="SMART" id="SM01091">
    <property type="entry name" value="CorC_HlyC"/>
    <property type="match status" value="1"/>
</dbReference>
<evidence type="ECO:0000256" key="5">
    <source>
        <dbReference type="ARBA" id="ARBA00022989"/>
    </source>
</evidence>
<dbReference type="Proteomes" id="UP000255231">
    <property type="component" value="Unassembled WGS sequence"/>
</dbReference>
<feature type="domain" description="CBS" evidence="12">
    <location>
        <begin position="223"/>
        <end position="288"/>
    </location>
</feature>
<dbReference type="PROSITE" id="PS51846">
    <property type="entry name" value="CNNM"/>
    <property type="match status" value="1"/>
</dbReference>
<feature type="domain" description="CBS" evidence="12">
    <location>
        <begin position="291"/>
        <end position="348"/>
    </location>
</feature>
<dbReference type="CDD" id="cd04590">
    <property type="entry name" value="CBS_pair_CorC_HlyC_assoc"/>
    <property type="match status" value="1"/>
</dbReference>
<evidence type="ECO:0000313" key="18">
    <source>
        <dbReference type="Proteomes" id="UP000255231"/>
    </source>
</evidence>
<feature type="domain" description="CNNM transmembrane" evidence="13">
    <location>
        <begin position="1"/>
        <end position="204"/>
    </location>
</feature>
<dbReference type="InterPro" id="IPR002550">
    <property type="entry name" value="CNNM"/>
</dbReference>
<evidence type="ECO:0000313" key="16">
    <source>
        <dbReference type="EMBL" id="SUX45721.1"/>
    </source>
</evidence>
<evidence type="ECO:0000256" key="1">
    <source>
        <dbReference type="ARBA" id="ARBA00004651"/>
    </source>
</evidence>
<dbReference type="OrthoDB" id="9798188at2"/>
<feature type="transmembrane region" description="Helical" evidence="11">
    <location>
        <begin position="6"/>
        <end position="29"/>
    </location>
</feature>
<keyword evidence="17" id="KW-1185">Reference proteome</keyword>
<evidence type="ECO:0000313" key="19">
    <source>
        <dbReference type="Proteomes" id="UP000269076"/>
    </source>
</evidence>
<dbReference type="PANTHER" id="PTHR43099:SF2">
    <property type="entry name" value="UPF0053 PROTEIN YRKA"/>
    <property type="match status" value="1"/>
</dbReference>
<evidence type="ECO:0000256" key="9">
    <source>
        <dbReference type="PROSITE-ProRule" id="PRU01193"/>
    </source>
</evidence>
<keyword evidence="6 8" id="KW-0129">CBS domain</keyword>
<evidence type="ECO:0000259" key="13">
    <source>
        <dbReference type="PROSITE" id="PS51846"/>
    </source>
</evidence>
<dbReference type="GO" id="GO:0005886">
    <property type="term" value="C:plasma membrane"/>
    <property type="evidence" value="ECO:0007669"/>
    <property type="project" value="UniProtKB-SubCell"/>
</dbReference>
<dbReference type="InterPro" id="IPR044751">
    <property type="entry name" value="Ion_transp-like_CBS"/>
</dbReference>
<name>A0A381FGS9_9FLAO</name>
<dbReference type="Gene3D" id="3.30.465.10">
    <property type="match status" value="1"/>
</dbReference>
<dbReference type="Pfam" id="PF03471">
    <property type="entry name" value="CorC_HlyC"/>
    <property type="match status" value="1"/>
</dbReference>
<evidence type="ECO:0000256" key="11">
    <source>
        <dbReference type="SAM" id="Phobius"/>
    </source>
</evidence>
<keyword evidence="2" id="KW-1003">Cell membrane</keyword>
<organism evidence="16 18">
    <name type="scientific">Chryseobacterium indoltheticum</name>
    <dbReference type="NCBI Taxonomy" id="254"/>
    <lineage>
        <taxon>Bacteria</taxon>
        <taxon>Pseudomonadati</taxon>
        <taxon>Bacteroidota</taxon>
        <taxon>Flavobacteriia</taxon>
        <taxon>Flavobacteriales</taxon>
        <taxon>Weeksellaceae</taxon>
        <taxon>Chryseobacterium group</taxon>
        <taxon>Chryseobacterium</taxon>
    </lineage>
</organism>
<keyword evidence="5 9" id="KW-1133">Transmembrane helix</keyword>
<dbReference type="InterPro" id="IPR046342">
    <property type="entry name" value="CBS_dom_sf"/>
</dbReference>
<evidence type="ECO:0000256" key="8">
    <source>
        <dbReference type="PROSITE-ProRule" id="PRU00703"/>
    </source>
</evidence>
<keyword evidence="7 9" id="KW-0472">Membrane</keyword>
<dbReference type="Proteomes" id="UP000185725">
    <property type="component" value="Unassembled WGS sequence"/>
</dbReference>
<evidence type="ECO:0000256" key="10">
    <source>
        <dbReference type="SAM" id="Coils"/>
    </source>
</evidence>
<dbReference type="PANTHER" id="PTHR43099">
    <property type="entry name" value="UPF0053 PROTEIN YRKA"/>
    <property type="match status" value="1"/>
</dbReference>
<dbReference type="SUPFAM" id="SSF103491">
    <property type="entry name" value="Preprotein translocase SecY subunit"/>
    <property type="match status" value="1"/>
</dbReference>
<comment type="subcellular location">
    <subcellularLocation>
        <location evidence="1">Cell membrane</location>
        <topology evidence="1">Multi-pass membrane protein</topology>
    </subcellularLocation>
</comment>
<evidence type="ECO:0000256" key="2">
    <source>
        <dbReference type="ARBA" id="ARBA00022475"/>
    </source>
</evidence>
<gene>
    <name evidence="16" type="primary">ytfL</name>
    <name evidence="14" type="ORF">EG340_00940</name>
    <name evidence="16" type="ORF">NCTC13560_03268</name>
    <name evidence="15" type="ORF">SAMN05421682_102402</name>
</gene>
<feature type="coiled-coil region" evidence="10">
    <location>
        <begin position="331"/>
        <end position="358"/>
    </location>
</feature>
<dbReference type="InterPro" id="IPR000644">
    <property type="entry name" value="CBS_dom"/>
</dbReference>
<dbReference type="Pfam" id="PF01595">
    <property type="entry name" value="CNNM"/>
    <property type="match status" value="1"/>
</dbReference>
<evidence type="ECO:0000256" key="6">
    <source>
        <dbReference type="ARBA" id="ARBA00023122"/>
    </source>
</evidence>
<dbReference type="AlphaFoldDB" id="A0A381FGS9"/>
<feature type="transmembrane region" description="Helical" evidence="11">
    <location>
        <begin position="103"/>
        <end position="122"/>
    </location>
</feature>
<dbReference type="SUPFAM" id="SSF54631">
    <property type="entry name" value="CBS-domain pair"/>
    <property type="match status" value="1"/>
</dbReference>
<evidence type="ECO:0000256" key="7">
    <source>
        <dbReference type="ARBA" id="ARBA00023136"/>
    </source>
</evidence>
<dbReference type="InterPro" id="IPR023201">
    <property type="entry name" value="SecY_dom_sf"/>
</dbReference>
<keyword evidence="3 9" id="KW-0812">Transmembrane</keyword>
<evidence type="ECO:0000256" key="4">
    <source>
        <dbReference type="ARBA" id="ARBA00022737"/>
    </source>
</evidence>
<proteinExistence type="predicted"/>
<keyword evidence="4" id="KW-0677">Repeat</keyword>
<dbReference type="Pfam" id="PF00571">
    <property type="entry name" value="CBS"/>
    <property type="match status" value="2"/>
</dbReference>
<dbReference type="GeneID" id="303674645"/>
<dbReference type="FunFam" id="3.10.580.10:FF:000002">
    <property type="entry name" value="Magnesium/cobalt efflux protein CorC"/>
    <property type="match status" value="1"/>
</dbReference>
<evidence type="ECO:0000313" key="14">
    <source>
        <dbReference type="EMBL" id="AZA59695.1"/>
    </source>
</evidence>
<reference evidence="14 19" key="3">
    <citation type="submission" date="2018-11" db="EMBL/GenBank/DDBJ databases">
        <title>Proposal to divide the Flavobacteriaceae and reorganize its genera based on Amino Acid Identity values calculated from whole genome sequences.</title>
        <authorList>
            <person name="Nicholson A.C."/>
            <person name="Gulvik C.A."/>
            <person name="Whitney A.M."/>
            <person name="Humrighouse B.W."/>
            <person name="Bell M."/>
            <person name="Holmes B."/>
            <person name="Steigerwalt A."/>
            <person name="Villarma A."/>
            <person name="Sheth M."/>
            <person name="Batra D."/>
            <person name="Pryor J."/>
            <person name="Bernardet J.-F."/>
            <person name="Hugo C."/>
            <person name="Kampfer P."/>
            <person name="Newman J."/>
            <person name="Mcquiston J.R."/>
        </authorList>
    </citation>
    <scope>NUCLEOTIDE SEQUENCE [LARGE SCALE GENOMIC DNA]</scope>
    <source>
        <strain evidence="14 19">G0211</strain>
    </source>
</reference>
<evidence type="ECO:0000256" key="3">
    <source>
        <dbReference type="ARBA" id="ARBA00022692"/>
    </source>
</evidence>
<evidence type="ECO:0000313" key="17">
    <source>
        <dbReference type="Proteomes" id="UP000185725"/>
    </source>
</evidence>
<dbReference type="Proteomes" id="UP000269076">
    <property type="component" value="Chromosome"/>
</dbReference>
<dbReference type="RefSeq" id="WP_076558759.1">
    <property type="nucleotide sequence ID" value="NZ_CP033928.1"/>
</dbReference>
<reference evidence="15 17" key="1">
    <citation type="submission" date="2017-01" db="EMBL/GenBank/DDBJ databases">
        <authorList>
            <person name="Varghese N."/>
            <person name="Submissions S."/>
        </authorList>
    </citation>
    <scope>NUCLEOTIDE SEQUENCE [LARGE SCALE GENOMIC DNA]</scope>
    <source>
        <strain evidence="15 17">ATCC 27950</strain>
    </source>
</reference>
<dbReference type="GO" id="GO:0050660">
    <property type="term" value="F:flavin adenine dinucleotide binding"/>
    <property type="evidence" value="ECO:0007669"/>
    <property type="project" value="InterPro"/>
</dbReference>
<dbReference type="EMBL" id="FTMF01000002">
    <property type="protein sequence ID" value="SIQ11171.1"/>
    <property type="molecule type" value="Genomic_DNA"/>
</dbReference>
<dbReference type="Gene3D" id="3.10.580.10">
    <property type="entry name" value="CBS-domain"/>
    <property type="match status" value="1"/>
</dbReference>
<dbReference type="EMBL" id="CP033928">
    <property type="protein sequence ID" value="AZA59695.1"/>
    <property type="molecule type" value="Genomic_DNA"/>
</dbReference>
<dbReference type="SUPFAM" id="SSF56176">
    <property type="entry name" value="FAD-binding/transporter-associated domain-like"/>
    <property type="match status" value="1"/>
</dbReference>
<dbReference type="InterPro" id="IPR051676">
    <property type="entry name" value="UPF0053_domain"/>
</dbReference>
<accession>A0A381FGS9</accession>
<reference evidence="16 18" key="2">
    <citation type="submission" date="2018-06" db="EMBL/GenBank/DDBJ databases">
        <authorList>
            <consortium name="Pathogen Informatics"/>
            <person name="Doyle S."/>
        </authorList>
    </citation>
    <scope>NUCLEOTIDE SEQUENCE [LARGE SCALE GENOMIC DNA]</scope>
    <source>
        <strain evidence="16 18">NCTC13560</strain>
    </source>
</reference>
<dbReference type="EMBL" id="UFVS01000001">
    <property type="protein sequence ID" value="SUX45721.1"/>
    <property type="molecule type" value="Genomic_DNA"/>
</dbReference>
<dbReference type="KEGG" id="cil:EG358_13110"/>
<feature type="transmembrane region" description="Helical" evidence="11">
    <location>
        <begin position="142"/>
        <end position="162"/>
    </location>
</feature>
<dbReference type="InterPro" id="IPR036318">
    <property type="entry name" value="FAD-bd_PCMH-like_sf"/>
</dbReference>
<evidence type="ECO:0000259" key="12">
    <source>
        <dbReference type="PROSITE" id="PS51371"/>
    </source>
</evidence>
<dbReference type="PROSITE" id="PS51371">
    <property type="entry name" value="CBS"/>
    <property type="match status" value="2"/>
</dbReference>
<sequence>MDSDIVRLLLALFLVLLNGFFVAAEFSIVKVRYSQIQLKAADGDSMAKQAEHIIKHLDEYLSATQLGITLASLALGWVGESAMHHVIDNIFHSLSINFSESTVTTISLVISFLIITVMHIVFGELIPKSIAIRKAEATTMATAVPLRVFYTIFKPFIWLMNLMSNGVLRLMKIHPASEQEIHSTEELQLLVKQSADSGEIEEENYEIIKNAFDFTDHSAKQIMVPRQNILSIDFTEDLNVIIDKIIESGYSRIPVYENSIDNIIGVFYTKEIIREFVKRKGNLSHDDLKSLMGEAFFVVGSKKISDLLKIFQQKKRHLAIVIDEFGGTEGIITLEDILEELVGEIQDEEDDEEKLVDKIAENTYWVKATQPLDEINESLPKKLTLSEESEYNTLAGFILHALEDIPEENQEFDLENYHFKILKMNNKSVEMVELVYIEPNIVDDILDKLDV</sequence>
<dbReference type="InterPro" id="IPR016169">
    <property type="entry name" value="FAD-bd_PCMH_sub2"/>
</dbReference>
<dbReference type="InterPro" id="IPR005170">
    <property type="entry name" value="Transptr-assoc_dom"/>
</dbReference>
<keyword evidence="10" id="KW-0175">Coiled coil</keyword>
<protein>
    <submittedName>
        <fullName evidence="15">Hemolysin, contains CBS domains</fullName>
    </submittedName>
    <submittedName>
        <fullName evidence="14">HlyC/CorC family transporter</fullName>
    </submittedName>
    <submittedName>
        <fullName evidence="16">Mg2+ and Co2+ transporter CorB</fullName>
    </submittedName>
</protein>
<evidence type="ECO:0000313" key="15">
    <source>
        <dbReference type="EMBL" id="SIQ11171.1"/>
    </source>
</evidence>